<dbReference type="EMBL" id="BMFO01000002">
    <property type="protein sequence ID" value="GGF93567.1"/>
    <property type="molecule type" value="Genomic_DNA"/>
</dbReference>
<protein>
    <recommendedName>
        <fullName evidence="2">DUF306 domain-containing protein</fullName>
    </recommendedName>
</protein>
<feature type="domain" description="DUF306" evidence="2">
    <location>
        <begin position="30"/>
        <end position="130"/>
    </location>
</feature>
<dbReference type="InterPro" id="IPR005184">
    <property type="entry name" value="DUF306_Meta_HslJ"/>
</dbReference>
<reference evidence="3" key="1">
    <citation type="journal article" date="2014" name="Int. J. Syst. Evol. Microbiol.">
        <title>Complete genome sequence of Corynebacterium casei LMG S-19264T (=DSM 44701T), isolated from a smear-ripened cheese.</title>
        <authorList>
            <consortium name="US DOE Joint Genome Institute (JGI-PGF)"/>
            <person name="Walter F."/>
            <person name="Albersmeier A."/>
            <person name="Kalinowski J."/>
            <person name="Ruckert C."/>
        </authorList>
    </citation>
    <scope>NUCLEOTIDE SEQUENCE</scope>
    <source>
        <strain evidence="3">CGMCC 1.12726</strain>
    </source>
</reference>
<dbReference type="InterPro" id="IPR038670">
    <property type="entry name" value="HslJ-like_sf"/>
</dbReference>
<comment type="caution">
    <text evidence="3">The sequence shown here is derived from an EMBL/GenBank/DDBJ whole genome shotgun (WGS) entry which is preliminary data.</text>
</comment>
<evidence type="ECO:0000259" key="2">
    <source>
        <dbReference type="Pfam" id="PF03724"/>
    </source>
</evidence>
<proteinExistence type="predicted"/>
<gene>
    <name evidence="3" type="ORF">GCM10010960_14210</name>
</gene>
<accession>A0A917CR11</accession>
<keyword evidence="4" id="KW-1185">Reference proteome</keyword>
<feature type="chain" id="PRO_5037318167" description="DUF306 domain-containing protein" evidence="1">
    <location>
        <begin position="22"/>
        <end position="145"/>
    </location>
</feature>
<dbReference type="Gene3D" id="2.40.128.270">
    <property type="match status" value="1"/>
</dbReference>
<sequence length="145" mass="15753">MRHRVRIALPLLSAALLGACAGVPAKPADPLAGSAWRLERIEYMDDTTVTPDGARRYGIAFDAEGNVSIQADCNTLGGRYTYTPPSGLEFGMLRSTLAFCGEGSLYDRIRKDMPYVRSFVLKDGQLHVALMADGGIYRFSPAPKP</sequence>
<reference evidence="3" key="2">
    <citation type="submission" date="2020-09" db="EMBL/GenBank/DDBJ databases">
        <authorList>
            <person name="Sun Q."/>
            <person name="Zhou Y."/>
        </authorList>
    </citation>
    <scope>NUCLEOTIDE SEQUENCE</scope>
    <source>
        <strain evidence="3">CGMCC 1.12726</strain>
    </source>
</reference>
<evidence type="ECO:0000256" key="1">
    <source>
        <dbReference type="SAM" id="SignalP"/>
    </source>
</evidence>
<evidence type="ECO:0000313" key="3">
    <source>
        <dbReference type="EMBL" id="GGF93567.1"/>
    </source>
</evidence>
<name>A0A917CR11_9GAMM</name>
<dbReference type="PROSITE" id="PS51257">
    <property type="entry name" value="PROKAR_LIPOPROTEIN"/>
    <property type="match status" value="1"/>
</dbReference>
<dbReference type="Pfam" id="PF03724">
    <property type="entry name" value="META"/>
    <property type="match status" value="1"/>
</dbReference>
<feature type="signal peptide" evidence="1">
    <location>
        <begin position="1"/>
        <end position="21"/>
    </location>
</feature>
<evidence type="ECO:0000313" key="4">
    <source>
        <dbReference type="Proteomes" id="UP000632858"/>
    </source>
</evidence>
<dbReference type="Proteomes" id="UP000632858">
    <property type="component" value="Unassembled WGS sequence"/>
</dbReference>
<organism evidence="3 4">
    <name type="scientific">Arenimonas maotaiensis</name>
    <dbReference type="NCBI Taxonomy" id="1446479"/>
    <lineage>
        <taxon>Bacteria</taxon>
        <taxon>Pseudomonadati</taxon>
        <taxon>Pseudomonadota</taxon>
        <taxon>Gammaproteobacteria</taxon>
        <taxon>Lysobacterales</taxon>
        <taxon>Lysobacteraceae</taxon>
        <taxon>Arenimonas</taxon>
    </lineage>
</organism>
<dbReference type="RefSeq" id="WP_188449289.1">
    <property type="nucleotide sequence ID" value="NZ_BMFO01000002.1"/>
</dbReference>
<dbReference type="AlphaFoldDB" id="A0A917CR11"/>
<keyword evidence="1" id="KW-0732">Signal</keyword>